<dbReference type="EMBL" id="KE647363">
    <property type="protein sequence ID" value="EQB59793.1"/>
    <property type="molecule type" value="Genomic_DNA"/>
</dbReference>
<protein>
    <submittedName>
        <fullName evidence="2">Ribonucleoside diphosphate reductase small chain</fullName>
    </submittedName>
</protein>
<dbReference type="AlphaFoldDB" id="T0L4V5"/>
<dbReference type="OrthoDB" id="10248373at2759"/>
<name>T0L4V5_9MICR</name>
<accession>T0L4V5</accession>
<dbReference type="PANTHER" id="PTHR23409:SF18">
    <property type="entry name" value="RIBONUCLEOSIDE-DIPHOSPHATE REDUCTASE SUBUNIT M2"/>
    <property type="match status" value="1"/>
</dbReference>
<dbReference type="Pfam" id="PF00268">
    <property type="entry name" value="Ribonuc_red_sm"/>
    <property type="match status" value="1"/>
</dbReference>
<dbReference type="GO" id="GO:0005829">
    <property type="term" value="C:cytosol"/>
    <property type="evidence" value="ECO:0007669"/>
    <property type="project" value="TreeGrafter"/>
</dbReference>
<comment type="similarity">
    <text evidence="1">Belongs to the ribonucleoside diphosphate reductase small chain family.</text>
</comment>
<dbReference type="PROSITE" id="PS00368">
    <property type="entry name" value="RIBORED_SMALL"/>
    <property type="match status" value="1"/>
</dbReference>
<dbReference type="GO" id="GO:0009263">
    <property type="term" value="P:deoxyribonucleotide biosynthetic process"/>
    <property type="evidence" value="ECO:0007669"/>
    <property type="project" value="InterPro"/>
</dbReference>
<dbReference type="VEuPathDB" id="MicrosporidiaDB:NAPIS_ORF02621"/>
<gene>
    <name evidence="2" type="ORF">NAPIS_ORF02621</name>
</gene>
<proteinExistence type="inferred from homology"/>
<dbReference type="HOGENOM" id="CLU_035339_2_2_1"/>
<dbReference type="InterPro" id="IPR030475">
    <property type="entry name" value="RNR_small_AS"/>
</dbReference>
<evidence type="ECO:0000256" key="1">
    <source>
        <dbReference type="ARBA" id="ARBA00009303"/>
    </source>
</evidence>
<dbReference type="Gene3D" id="1.10.620.20">
    <property type="entry name" value="Ribonucleotide Reductase, subunit A"/>
    <property type="match status" value="1"/>
</dbReference>
<dbReference type="InterPro" id="IPR033909">
    <property type="entry name" value="RNR_small"/>
</dbReference>
<dbReference type="Proteomes" id="UP000053780">
    <property type="component" value="Unassembled WGS sequence"/>
</dbReference>
<sequence length="325" mass="37730">MSNNKIIEPLLDPKETRYVLFPIKYHDIWQMYKKAESSFWTVEEVDLTADKQDWASLNENERYFISNILAFFAASDGIVNTNLVERFSVEVVPIEAKFFYGFQIAIENIHSEMYSVLIDSYITDHDEKNRLFNAIENIPSIKIKADWALKWIHDENSSFATRVVAFACVEGIFFSGAFASIFWLKNRGLMPGLTFSNELISRDEGLHCDFACLLNSYLIEKSPYILEIVKEAVEIEKIFLSESLPVNLIGMNCKLMCQYIEFVADRLLYNLGVEKYWNTKNPFPFMENISLVGKVNFFDKKEPQYQKPYVGIENGNDVFRTDADF</sequence>
<evidence type="ECO:0000313" key="3">
    <source>
        <dbReference type="Proteomes" id="UP000053780"/>
    </source>
</evidence>
<dbReference type="PANTHER" id="PTHR23409">
    <property type="entry name" value="RIBONUCLEOSIDE-DIPHOSPHATE REDUCTASE SMALL CHAIN"/>
    <property type="match status" value="1"/>
</dbReference>
<dbReference type="SUPFAM" id="SSF47240">
    <property type="entry name" value="Ferritin-like"/>
    <property type="match status" value="1"/>
</dbReference>
<dbReference type="InterPro" id="IPR000358">
    <property type="entry name" value="RNR_small_fam"/>
</dbReference>
<reference evidence="2 3" key="1">
    <citation type="journal article" date="2013" name="BMC Genomics">
        <title>Genome sequencing and comparative genomics of honey bee microsporidia, Nosema apis reveal novel insights into host-parasite interactions.</title>
        <authorList>
            <person name="Chen Yp."/>
            <person name="Pettis J.S."/>
            <person name="Zhao Y."/>
            <person name="Liu X."/>
            <person name="Tallon L.J."/>
            <person name="Sadzewicz L.D."/>
            <person name="Li R."/>
            <person name="Zheng H."/>
            <person name="Huang S."/>
            <person name="Zhang X."/>
            <person name="Hamilton M.C."/>
            <person name="Pernal S.F."/>
            <person name="Melathopoulos A.P."/>
            <person name="Yan X."/>
            <person name="Evans J.D."/>
        </authorList>
    </citation>
    <scope>NUCLEOTIDE SEQUENCE [LARGE SCALE GENOMIC DNA]</scope>
    <source>
        <strain evidence="2 3">BRL 01</strain>
    </source>
</reference>
<dbReference type="GO" id="GO:0004748">
    <property type="term" value="F:ribonucleoside-diphosphate reductase activity, thioredoxin disulfide as acceptor"/>
    <property type="evidence" value="ECO:0007669"/>
    <property type="project" value="TreeGrafter"/>
</dbReference>
<dbReference type="CDD" id="cd01049">
    <property type="entry name" value="RNRR2"/>
    <property type="match status" value="1"/>
</dbReference>
<evidence type="ECO:0000313" key="2">
    <source>
        <dbReference type="EMBL" id="EQB59793.1"/>
    </source>
</evidence>
<keyword evidence="3" id="KW-1185">Reference proteome</keyword>
<organism evidence="2 3">
    <name type="scientific">Vairimorpha apis BRL 01</name>
    <dbReference type="NCBI Taxonomy" id="1037528"/>
    <lineage>
        <taxon>Eukaryota</taxon>
        <taxon>Fungi</taxon>
        <taxon>Fungi incertae sedis</taxon>
        <taxon>Microsporidia</taxon>
        <taxon>Nosematidae</taxon>
        <taxon>Vairimorpha</taxon>
    </lineage>
</organism>
<dbReference type="InterPro" id="IPR012348">
    <property type="entry name" value="RNR-like"/>
</dbReference>
<dbReference type="InterPro" id="IPR009078">
    <property type="entry name" value="Ferritin-like_SF"/>
</dbReference>